<accession>A0ABR3KTL5</accession>
<feature type="chain" id="PRO_5047208056" evidence="1">
    <location>
        <begin position="20"/>
        <end position="221"/>
    </location>
</feature>
<dbReference type="GO" id="GO:0016874">
    <property type="term" value="F:ligase activity"/>
    <property type="evidence" value="ECO:0007669"/>
    <property type="project" value="UniProtKB-KW"/>
</dbReference>
<name>A0ABR3KTL5_TRISP</name>
<evidence type="ECO:0000313" key="2">
    <source>
        <dbReference type="EMBL" id="KAL1243550.1"/>
    </source>
</evidence>
<keyword evidence="1" id="KW-0732">Signal</keyword>
<evidence type="ECO:0000256" key="1">
    <source>
        <dbReference type="SAM" id="SignalP"/>
    </source>
</evidence>
<keyword evidence="2" id="KW-0436">Ligase</keyword>
<proteinExistence type="predicted"/>
<feature type="signal peptide" evidence="1">
    <location>
        <begin position="1"/>
        <end position="19"/>
    </location>
</feature>
<evidence type="ECO:0000313" key="3">
    <source>
        <dbReference type="Proteomes" id="UP001558632"/>
    </source>
</evidence>
<organism evidence="2 3">
    <name type="scientific">Trichinella spiralis</name>
    <name type="common">Trichina worm</name>
    <dbReference type="NCBI Taxonomy" id="6334"/>
    <lineage>
        <taxon>Eukaryota</taxon>
        <taxon>Metazoa</taxon>
        <taxon>Ecdysozoa</taxon>
        <taxon>Nematoda</taxon>
        <taxon>Enoplea</taxon>
        <taxon>Dorylaimia</taxon>
        <taxon>Trichinellida</taxon>
        <taxon>Trichinellidae</taxon>
        <taxon>Trichinella</taxon>
    </lineage>
</organism>
<gene>
    <name evidence="2" type="ORF">TSPI_00335</name>
</gene>
<dbReference type="Proteomes" id="UP001558632">
    <property type="component" value="Unassembled WGS sequence"/>
</dbReference>
<dbReference type="EMBL" id="JBEUSY010000169">
    <property type="protein sequence ID" value="KAL1243550.1"/>
    <property type="molecule type" value="Genomic_DNA"/>
</dbReference>
<reference evidence="2 3" key="1">
    <citation type="submission" date="2024-07" db="EMBL/GenBank/DDBJ databases">
        <title>Enhanced genomic and transcriptomic resources for Trichinella pseudospiralis and T. spiralis underpin the discovery of pronounced molecular differences between stages and species.</title>
        <authorList>
            <person name="Pasi K.K."/>
            <person name="La Rosa G."/>
            <person name="Gomez-Morales M.A."/>
            <person name="Tosini F."/>
            <person name="Sumanam S."/>
            <person name="Young N.D."/>
            <person name="Chang B.C."/>
            <person name="Robin G.B."/>
        </authorList>
    </citation>
    <scope>NUCLEOTIDE SEQUENCE [LARGE SCALE GENOMIC DNA]</scope>
    <source>
        <strain evidence="2">ISS534</strain>
    </source>
</reference>
<comment type="caution">
    <text evidence="2">The sequence shown here is derived from an EMBL/GenBank/DDBJ whole genome shotgun (WGS) entry which is preliminary data.</text>
</comment>
<keyword evidence="3" id="KW-1185">Reference proteome</keyword>
<protein>
    <submittedName>
        <fullName evidence="2">Phenylalanine--tRNA ligase alpha subunit</fullName>
    </submittedName>
</protein>
<sequence length="221" mass="24671">MAEAVLALLLLLLLRKVGFSSLKILIKPCPNLLAFIWSTSGLLHPRVLRSAGLSPEIPYVEGRSTSAAKTASHLVRTVTPSFILLARHLVAIPIGPLDSMTDRDAPLLKLRHHADCDVFKWIGDRNWGVVQAEAFPVGAQDRRSAKLVPIWDQRRHRTPIDPPFVIFVNGNCTSHQSNRPLAGRLRATGFRRMEPVFGFDVQNCSVSCFFIFATPHFSMRQ</sequence>